<dbReference type="SUPFAM" id="SSF53098">
    <property type="entry name" value="Ribonuclease H-like"/>
    <property type="match status" value="1"/>
</dbReference>
<dbReference type="InterPro" id="IPR012337">
    <property type="entry name" value="RNaseH-like_sf"/>
</dbReference>
<evidence type="ECO:0008006" key="3">
    <source>
        <dbReference type="Google" id="ProtNLM"/>
    </source>
</evidence>
<reference evidence="2" key="2">
    <citation type="submission" date="2015-01" db="EMBL/GenBank/DDBJ databases">
        <title>Evolutionary Origins and Diversification of the Mycorrhizal Mutualists.</title>
        <authorList>
            <consortium name="DOE Joint Genome Institute"/>
            <consortium name="Mycorrhizal Genomics Consortium"/>
            <person name="Kohler A."/>
            <person name="Kuo A."/>
            <person name="Nagy L.G."/>
            <person name="Floudas D."/>
            <person name="Copeland A."/>
            <person name="Barry K.W."/>
            <person name="Cichocki N."/>
            <person name="Veneault-Fourrey C."/>
            <person name="LaButti K."/>
            <person name="Lindquist E.A."/>
            <person name="Lipzen A."/>
            <person name="Lundell T."/>
            <person name="Morin E."/>
            <person name="Murat C."/>
            <person name="Riley R."/>
            <person name="Ohm R."/>
            <person name="Sun H."/>
            <person name="Tunlid A."/>
            <person name="Henrissat B."/>
            <person name="Grigoriev I.V."/>
            <person name="Hibbett D.S."/>
            <person name="Martin F."/>
        </authorList>
    </citation>
    <scope>NUCLEOTIDE SEQUENCE [LARGE SCALE GENOMIC DNA]</scope>
    <source>
        <strain evidence="2">Foug A</strain>
    </source>
</reference>
<evidence type="ECO:0000313" key="2">
    <source>
        <dbReference type="Proteomes" id="UP000053989"/>
    </source>
</evidence>
<accession>A0A0C3DIR7</accession>
<gene>
    <name evidence="1" type="ORF">SCLCIDRAFT_37143</name>
</gene>
<evidence type="ECO:0000313" key="1">
    <source>
        <dbReference type="EMBL" id="KIM56219.1"/>
    </source>
</evidence>
<keyword evidence="2" id="KW-1185">Reference proteome</keyword>
<protein>
    <recommendedName>
        <fullName evidence="3">HAT C-terminal dimerisation domain-containing protein</fullName>
    </recommendedName>
</protein>
<proteinExistence type="predicted"/>
<reference evidence="1 2" key="1">
    <citation type="submission" date="2014-04" db="EMBL/GenBank/DDBJ databases">
        <authorList>
            <consortium name="DOE Joint Genome Institute"/>
            <person name="Kuo A."/>
            <person name="Kohler A."/>
            <person name="Nagy L.G."/>
            <person name="Floudas D."/>
            <person name="Copeland A."/>
            <person name="Barry K.W."/>
            <person name="Cichocki N."/>
            <person name="Veneault-Fourrey C."/>
            <person name="LaButti K."/>
            <person name="Lindquist E.A."/>
            <person name="Lipzen A."/>
            <person name="Lundell T."/>
            <person name="Morin E."/>
            <person name="Murat C."/>
            <person name="Sun H."/>
            <person name="Tunlid A."/>
            <person name="Henrissat B."/>
            <person name="Grigoriev I.V."/>
            <person name="Hibbett D.S."/>
            <person name="Martin F."/>
            <person name="Nordberg H.P."/>
            <person name="Cantor M.N."/>
            <person name="Hua S.X."/>
        </authorList>
    </citation>
    <scope>NUCLEOTIDE SEQUENCE [LARGE SCALE GENOMIC DNA]</scope>
    <source>
        <strain evidence="1 2">Foug A</strain>
    </source>
</reference>
<dbReference type="HOGENOM" id="CLU_009123_4_3_1"/>
<dbReference type="EMBL" id="KN822120">
    <property type="protein sequence ID" value="KIM56219.1"/>
    <property type="molecule type" value="Genomic_DNA"/>
</dbReference>
<dbReference type="OrthoDB" id="3359487at2759"/>
<name>A0A0C3DIR7_9AGAM</name>
<dbReference type="InParanoid" id="A0A0C3DIR7"/>
<dbReference type="AlphaFoldDB" id="A0A0C3DIR7"/>
<dbReference type="Proteomes" id="UP000053989">
    <property type="component" value="Unassembled WGS sequence"/>
</dbReference>
<sequence>MDYINEVFTTGMLKQQCFDLAICVAVGLAKKTLNKYYECTDLSKLYRITMVLHPHHKLEYFRHANWEAKWIGDAHQLVCNTYNFSYATRHIPDCSEESAPKMDTCEDEGNSNNIFDSLPSLSKLNSTNECDELDRYLATGVEDIASGGAIKWWHNHHSKYPCL</sequence>
<organism evidence="1 2">
    <name type="scientific">Scleroderma citrinum Foug A</name>
    <dbReference type="NCBI Taxonomy" id="1036808"/>
    <lineage>
        <taxon>Eukaryota</taxon>
        <taxon>Fungi</taxon>
        <taxon>Dikarya</taxon>
        <taxon>Basidiomycota</taxon>
        <taxon>Agaricomycotina</taxon>
        <taxon>Agaricomycetes</taxon>
        <taxon>Agaricomycetidae</taxon>
        <taxon>Boletales</taxon>
        <taxon>Sclerodermatineae</taxon>
        <taxon>Sclerodermataceae</taxon>
        <taxon>Scleroderma</taxon>
    </lineage>
</organism>
<feature type="non-terminal residue" evidence="1">
    <location>
        <position position="163"/>
    </location>
</feature>